<dbReference type="Pfam" id="PF05270">
    <property type="entry name" value="AbfB"/>
    <property type="match status" value="1"/>
</dbReference>
<dbReference type="EMBL" id="PVMZ01000019">
    <property type="protein sequence ID" value="PRX16467.1"/>
    <property type="molecule type" value="Genomic_DNA"/>
</dbReference>
<feature type="domain" description="Alpha-L-arabinofuranosidase B arabinose-binding" evidence="2">
    <location>
        <begin position="2"/>
        <end position="93"/>
    </location>
</feature>
<evidence type="ECO:0000313" key="4">
    <source>
        <dbReference type="Proteomes" id="UP000239415"/>
    </source>
</evidence>
<dbReference type="GO" id="GO:0046373">
    <property type="term" value="P:L-arabinose metabolic process"/>
    <property type="evidence" value="ECO:0007669"/>
    <property type="project" value="InterPro"/>
</dbReference>
<keyword evidence="4" id="KW-1185">Reference proteome</keyword>
<gene>
    <name evidence="3" type="ORF">CLV67_11948</name>
</gene>
<evidence type="ECO:0000259" key="2">
    <source>
        <dbReference type="Pfam" id="PF05270"/>
    </source>
</evidence>
<dbReference type="SUPFAM" id="SSF110221">
    <property type="entry name" value="AbfB domain"/>
    <property type="match status" value="1"/>
</dbReference>
<feature type="region of interest" description="Disordered" evidence="1">
    <location>
        <begin position="90"/>
        <end position="116"/>
    </location>
</feature>
<proteinExistence type="predicted"/>
<name>A0A2T0K0Z9_9ACTN</name>
<dbReference type="AlphaFoldDB" id="A0A2T0K0Z9"/>
<comment type="caution">
    <text evidence="3">The sequence shown here is derived from an EMBL/GenBank/DDBJ whole genome shotgun (WGS) entry which is preliminary data.</text>
</comment>
<accession>A0A2T0K0Z9</accession>
<dbReference type="Proteomes" id="UP000239415">
    <property type="component" value="Unassembled WGS sequence"/>
</dbReference>
<reference evidence="3 4" key="1">
    <citation type="submission" date="2018-03" db="EMBL/GenBank/DDBJ databases">
        <title>Genomic Encyclopedia of Archaeal and Bacterial Type Strains, Phase II (KMG-II): from individual species to whole genera.</title>
        <authorList>
            <person name="Goeker M."/>
        </authorList>
    </citation>
    <scope>NUCLEOTIDE SEQUENCE [LARGE SCALE GENOMIC DNA]</scope>
    <source>
        <strain evidence="3 4">DSM 43146</strain>
    </source>
</reference>
<sequence>MLKNDATFTVRRGLSDSSCYPFESVNYPGRFLRHAGGRIRLAVDEGSALFTADATFCVRPGLGGTGVSLEPINQPGSFVRHVESQVSIAAGAGNGGNRPHTLSADSVGNLAAPWAP</sequence>
<organism evidence="3 4">
    <name type="scientific">Actinoplanes italicus</name>
    <dbReference type="NCBI Taxonomy" id="113567"/>
    <lineage>
        <taxon>Bacteria</taxon>
        <taxon>Bacillati</taxon>
        <taxon>Actinomycetota</taxon>
        <taxon>Actinomycetes</taxon>
        <taxon>Micromonosporales</taxon>
        <taxon>Micromonosporaceae</taxon>
        <taxon>Actinoplanes</taxon>
    </lineage>
</organism>
<dbReference type="InterPro" id="IPR036195">
    <property type="entry name" value="AbfB_ABD_sf"/>
</dbReference>
<evidence type="ECO:0000313" key="3">
    <source>
        <dbReference type="EMBL" id="PRX16467.1"/>
    </source>
</evidence>
<dbReference type="CDD" id="cd23399">
    <property type="entry name" value="beta-trefoil_ABD_ABFB"/>
    <property type="match status" value="1"/>
</dbReference>
<dbReference type="InterPro" id="IPR007934">
    <property type="entry name" value="AbfB_ABD"/>
</dbReference>
<evidence type="ECO:0000256" key="1">
    <source>
        <dbReference type="SAM" id="MobiDB-lite"/>
    </source>
</evidence>
<dbReference type="Gene3D" id="2.80.10.50">
    <property type="match status" value="1"/>
</dbReference>
<protein>
    <submittedName>
        <fullName evidence="3">Alpha-L-arabinofuranosidase B-like protein</fullName>
    </submittedName>
</protein>
<dbReference type="GO" id="GO:0046556">
    <property type="term" value="F:alpha-L-arabinofuranosidase activity"/>
    <property type="evidence" value="ECO:0007669"/>
    <property type="project" value="InterPro"/>
</dbReference>